<name>A0A452H6Y7_9SAUR</name>
<accession>A0A452H6Y7</accession>
<evidence type="ECO:0000313" key="1">
    <source>
        <dbReference type="Ensembl" id="ENSGAGP00000010306.1"/>
    </source>
</evidence>
<dbReference type="Pfam" id="PF15830">
    <property type="entry name" value="DUF4712"/>
    <property type="match status" value="1"/>
</dbReference>
<reference evidence="2" key="1">
    <citation type="journal article" date="2017" name="PLoS ONE">
        <title>The Agassiz's desert tortoise genome provides a resource for the conservation of a threatened species.</title>
        <authorList>
            <person name="Tollis M."/>
            <person name="DeNardo D.F."/>
            <person name="Cornelius J.A."/>
            <person name="Dolby G.A."/>
            <person name="Edwards T."/>
            <person name="Henen B.T."/>
            <person name="Karl A.E."/>
            <person name="Murphy R.W."/>
            <person name="Kusumi K."/>
        </authorList>
    </citation>
    <scope>NUCLEOTIDE SEQUENCE [LARGE SCALE GENOMIC DNA]</scope>
</reference>
<sequence>PCYLSPHKTLSLLGAMSEKLRRCRKELTAAIDRAFEDFTAPFCLSEDCLNKQNSDLQTPSSLPQMNRVSYRRDPISTLTSYLDQSAAVSCVLEKKTPVFIPNLIPVSIAQNPLCPKREPLTSKENTWLRSSIFVSDRHLPRTLGDSERWRKGHASKDAERCMKSEANIAVNAVFQDIQQDLPDTLGDWGIEELAGQLALVNELSRVHRHSGEPPLRDDVLAIFMDASSSSETRHRRPNIEDEEIIQTVLDLEEDYSTAVSALHQLN</sequence>
<keyword evidence="2" id="KW-1185">Reference proteome</keyword>
<organism evidence="1 2">
    <name type="scientific">Gopherus agassizii</name>
    <name type="common">Agassiz's desert tortoise</name>
    <dbReference type="NCBI Taxonomy" id="38772"/>
    <lineage>
        <taxon>Eukaryota</taxon>
        <taxon>Metazoa</taxon>
        <taxon>Chordata</taxon>
        <taxon>Craniata</taxon>
        <taxon>Vertebrata</taxon>
        <taxon>Euteleostomi</taxon>
        <taxon>Archelosauria</taxon>
        <taxon>Testudinata</taxon>
        <taxon>Testudines</taxon>
        <taxon>Cryptodira</taxon>
        <taxon>Durocryptodira</taxon>
        <taxon>Testudinoidea</taxon>
        <taxon>Testudinidae</taxon>
        <taxon>Gopherus</taxon>
    </lineage>
</organism>
<dbReference type="PANTHER" id="PTHR36680:SF1">
    <property type="entry name" value="HYPOTHETICAL LOC498675"/>
    <property type="match status" value="1"/>
</dbReference>
<dbReference type="AlphaFoldDB" id="A0A452H6Y7"/>
<reference evidence="1" key="2">
    <citation type="submission" date="2025-08" db="UniProtKB">
        <authorList>
            <consortium name="Ensembl"/>
        </authorList>
    </citation>
    <scope>IDENTIFICATION</scope>
</reference>
<dbReference type="PANTHER" id="PTHR36680">
    <property type="entry name" value="HYPOTHETICAL LOC498675"/>
    <property type="match status" value="1"/>
</dbReference>
<reference evidence="1" key="3">
    <citation type="submission" date="2025-09" db="UniProtKB">
        <authorList>
            <consortium name="Ensembl"/>
        </authorList>
    </citation>
    <scope>IDENTIFICATION</scope>
</reference>
<proteinExistence type="predicted"/>
<dbReference type="Proteomes" id="UP000291020">
    <property type="component" value="Unassembled WGS sequence"/>
</dbReference>
<dbReference type="Ensembl" id="ENSGAGT00000011833.1">
    <property type="protein sequence ID" value="ENSGAGP00000010306.1"/>
    <property type="gene ID" value="ENSGAGG00000008065.1"/>
</dbReference>
<protein>
    <submittedName>
        <fullName evidence="1">Uncharacterized protein</fullName>
    </submittedName>
</protein>
<evidence type="ECO:0000313" key="2">
    <source>
        <dbReference type="Proteomes" id="UP000291020"/>
    </source>
</evidence>
<dbReference type="InterPro" id="IPR031670">
    <property type="entry name" value="DUF4712"/>
</dbReference>